<dbReference type="OrthoDB" id="4775445at2"/>
<feature type="region of interest" description="Disordered" evidence="1">
    <location>
        <begin position="30"/>
        <end position="92"/>
    </location>
</feature>
<accession>A0A5C5RVS6</accession>
<keyword evidence="4" id="KW-1185">Reference proteome</keyword>
<evidence type="ECO:0000313" key="3">
    <source>
        <dbReference type="EMBL" id="TWS26613.1"/>
    </source>
</evidence>
<evidence type="ECO:0008006" key="5">
    <source>
        <dbReference type="Google" id="ProtNLM"/>
    </source>
</evidence>
<dbReference type="Proteomes" id="UP000319792">
    <property type="component" value="Unassembled WGS sequence"/>
</dbReference>
<evidence type="ECO:0000256" key="1">
    <source>
        <dbReference type="SAM" id="MobiDB-lite"/>
    </source>
</evidence>
<dbReference type="RefSeq" id="WP_146431710.1">
    <property type="nucleotide sequence ID" value="NZ_VIGV01000001.1"/>
</dbReference>
<feature type="compositionally biased region" description="Basic and acidic residues" evidence="1">
    <location>
        <begin position="43"/>
        <end position="53"/>
    </location>
</feature>
<proteinExistence type="predicted"/>
<protein>
    <recommendedName>
        <fullName evidence="5">Secreted protein</fullName>
    </recommendedName>
</protein>
<comment type="caution">
    <text evidence="3">The sequence shown here is derived from an EMBL/GenBank/DDBJ whole genome shotgun (WGS) entry which is preliminary data.</text>
</comment>
<gene>
    <name evidence="3" type="ORF">FK268_05170</name>
</gene>
<evidence type="ECO:0000313" key="4">
    <source>
        <dbReference type="Proteomes" id="UP000319792"/>
    </source>
</evidence>
<organism evidence="3 4">
    <name type="scientific">Tsukamurella sputi</name>
    <dbReference type="NCBI Taxonomy" id="2591848"/>
    <lineage>
        <taxon>Bacteria</taxon>
        <taxon>Bacillati</taxon>
        <taxon>Actinomycetota</taxon>
        <taxon>Actinomycetes</taxon>
        <taxon>Mycobacteriales</taxon>
        <taxon>Tsukamurellaceae</taxon>
        <taxon>Tsukamurella</taxon>
    </lineage>
</organism>
<dbReference type="EMBL" id="VIGV01000001">
    <property type="protein sequence ID" value="TWS26613.1"/>
    <property type="molecule type" value="Genomic_DNA"/>
</dbReference>
<keyword evidence="2" id="KW-0732">Signal</keyword>
<reference evidence="3 4" key="2">
    <citation type="submission" date="2019-08" db="EMBL/GenBank/DDBJ databases">
        <title>Tsukamurella conjunctivitidis sp. nov., Tsukamurella assacharolytica sp. nov. and Tsukamurella sputae sp. nov. isolated from patients with conjunctivitis, bacteraemia (lymphoma) and respiratory infection (sputum) in Hong Kong.</title>
        <authorList>
            <person name="Fok K.M.N."/>
            <person name="Fong J.Y.H."/>
        </authorList>
    </citation>
    <scope>NUCLEOTIDE SEQUENCE [LARGE SCALE GENOMIC DNA]</scope>
    <source>
        <strain evidence="3 4">HKU70</strain>
    </source>
</reference>
<feature type="chain" id="PRO_5038503078" description="Secreted protein" evidence="2">
    <location>
        <begin position="20"/>
        <end position="92"/>
    </location>
</feature>
<name>A0A5C5RVS6_9ACTN</name>
<dbReference type="AlphaFoldDB" id="A0A5C5RVS6"/>
<evidence type="ECO:0000256" key="2">
    <source>
        <dbReference type="SAM" id="SignalP"/>
    </source>
</evidence>
<feature type="compositionally biased region" description="Polar residues" evidence="1">
    <location>
        <begin position="58"/>
        <end position="92"/>
    </location>
</feature>
<sequence>MTYPMFLGFLAALWLAAVAAEVDNRYRRLEDHADAGLGTDEFEGPRRYTRPTDRGPISNPTPQQQKAPVRSAKTSTGTSDRTITSQRGNDHV</sequence>
<feature type="signal peptide" evidence="2">
    <location>
        <begin position="1"/>
        <end position="19"/>
    </location>
</feature>
<reference evidence="3 4" key="1">
    <citation type="submission" date="2019-06" db="EMBL/GenBank/DDBJ databases">
        <authorList>
            <person name="Teng J.L.L."/>
            <person name="Lee H.H."/>
            <person name="Lau S.K.P."/>
            <person name="Woo P.C.Y."/>
        </authorList>
    </citation>
    <scope>NUCLEOTIDE SEQUENCE [LARGE SCALE GENOMIC DNA]</scope>
    <source>
        <strain evidence="3 4">HKU70</strain>
    </source>
</reference>